<name>A0ABU0UF82_9HYPH</name>
<gene>
    <name evidence="1" type="ORF">QE408_000684</name>
</gene>
<reference evidence="1 2" key="1">
    <citation type="submission" date="2023-07" db="EMBL/GenBank/DDBJ databases">
        <title>Functional and genomic diversity of the sorghum phyllosphere microbiome.</title>
        <authorList>
            <person name="Shade A."/>
        </authorList>
    </citation>
    <scope>NUCLEOTIDE SEQUENCE [LARGE SCALE GENOMIC DNA]</scope>
    <source>
        <strain evidence="1 2">SORGH_AS_1126</strain>
    </source>
</reference>
<protein>
    <submittedName>
        <fullName evidence="1">Uncharacterized protein</fullName>
    </submittedName>
</protein>
<dbReference type="Proteomes" id="UP001224781">
    <property type="component" value="Unassembled WGS sequence"/>
</dbReference>
<accession>A0ABU0UF82</accession>
<sequence>MSAAPSLFETPISDRDRGFLRRLSDAIVWREICRAEAPSAAQCMRAGFARLSADRRFAIITSKGRDYLLQVARVH</sequence>
<evidence type="ECO:0000313" key="2">
    <source>
        <dbReference type="Proteomes" id="UP001224781"/>
    </source>
</evidence>
<evidence type="ECO:0000313" key="1">
    <source>
        <dbReference type="EMBL" id="MDQ1183562.1"/>
    </source>
</evidence>
<dbReference type="RefSeq" id="WP_306928542.1">
    <property type="nucleotide sequence ID" value="NZ_JAUTBL010000001.1"/>
</dbReference>
<dbReference type="EMBL" id="JAUTBL010000001">
    <property type="protein sequence ID" value="MDQ1183562.1"/>
    <property type="molecule type" value="Genomic_DNA"/>
</dbReference>
<organism evidence="1 2">
    <name type="scientific">Agrobacterium larrymoorei</name>
    <dbReference type="NCBI Taxonomy" id="160699"/>
    <lineage>
        <taxon>Bacteria</taxon>
        <taxon>Pseudomonadati</taxon>
        <taxon>Pseudomonadota</taxon>
        <taxon>Alphaproteobacteria</taxon>
        <taxon>Hyphomicrobiales</taxon>
        <taxon>Rhizobiaceae</taxon>
        <taxon>Rhizobium/Agrobacterium group</taxon>
        <taxon>Agrobacterium</taxon>
    </lineage>
</organism>
<proteinExistence type="predicted"/>
<keyword evidence="2" id="KW-1185">Reference proteome</keyword>
<comment type="caution">
    <text evidence="1">The sequence shown here is derived from an EMBL/GenBank/DDBJ whole genome shotgun (WGS) entry which is preliminary data.</text>
</comment>